<feature type="domain" description="N-acetyltransferase" evidence="2">
    <location>
        <begin position="2"/>
        <end position="162"/>
    </location>
</feature>
<sequence length="163" mass="18409">MFNLRLIQSKDNPSIAQIIRTVSQEFGLASDAGFAVSDPILDDLYQIYQEPNSRYWVVESTQGKIVGGGGIAPLQGDTSILEIQKMYFLPETRGYGLAKQLLQQCFEFAQQQNFQTIYLETTATLYQAVKLYERLGFEHLDQPLGNTGHSNACEIWMAKKLAY</sequence>
<dbReference type="EMBL" id="DPXL01000108">
    <property type="protein sequence ID" value="HCM31586.1"/>
    <property type="molecule type" value="Genomic_DNA"/>
</dbReference>
<dbReference type="InterPro" id="IPR016181">
    <property type="entry name" value="Acyl_CoA_acyltransferase"/>
</dbReference>
<dbReference type="PANTHER" id="PTHR13947">
    <property type="entry name" value="GNAT FAMILY N-ACETYLTRANSFERASE"/>
    <property type="match status" value="1"/>
</dbReference>
<dbReference type="SUPFAM" id="SSF55729">
    <property type="entry name" value="Acyl-CoA N-acyltransferases (Nat)"/>
    <property type="match status" value="1"/>
</dbReference>
<comment type="caution">
    <text evidence="3">The sequence shown here is derived from an EMBL/GenBank/DDBJ whole genome shotgun (WGS) entry which is preliminary data.</text>
</comment>
<dbReference type="AlphaFoldDB" id="A0A3D3G0N9"/>
<dbReference type="PROSITE" id="PS51186">
    <property type="entry name" value="GNAT"/>
    <property type="match status" value="1"/>
</dbReference>
<dbReference type="GO" id="GO:0008080">
    <property type="term" value="F:N-acetyltransferase activity"/>
    <property type="evidence" value="ECO:0007669"/>
    <property type="project" value="InterPro"/>
</dbReference>
<organism evidence="3 4">
    <name type="scientific">Acinetobacter radioresistens</name>
    <dbReference type="NCBI Taxonomy" id="40216"/>
    <lineage>
        <taxon>Bacteria</taxon>
        <taxon>Pseudomonadati</taxon>
        <taxon>Pseudomonadota</taxon>
        <taxon>Gammaproteobacteria</taxon>
        <taxon>Moraxellales</taxon>
        <taxon>Moraxellaceae</taxon>
        <taxon>Acinetobacter</taxon>
    </lineage>
</organism>
<dbReference type="Pfam" id="PF00583">
    <property type="entry name" value="Acetyltransf_1"/>
    <property type="match status" value="1"/>
</dbReference>
<evidence type="ECO:0000256" key="1">
    <source>
        <dbReference type="ARBA" id="ARBA00022679"/>
    </source>
</evidence>
<dbReference type="InterPro" id="IPR050769">
    <property type="entry name" value="NAT_camello-type"/>
</dbReference>
<dbReference type="InterPro" id="IPR000182">
    <property type="entry name" value="GNAT_dom"/>
</dbReference>
<evidence type="ECO:0000313" key="4">
    <source>
        <dbReference type="Proteomes" id="UP000262257"/>
    </source>
</evidence>
<evidence type="ECO:0000259" key="2">
    <source>
        <dbReference type="PROSITE" id="PS51186"/>
    </source>
</evidence>
<evidence type="ECO:0000313" key="3">
    <source>
        <dbReference type="EMBL" id="HCM31586.1"/>
    </source>
</evidence>
<accession>A0A3D3G0N9</accession>
<reference evidence="3 4" key="1">
    <citation type="journal article" date="2018" name="Nat. Biotechnol.">
        <title>A standardized bacterial taxonomy based on genome phylogeny substantially revises the tree of life.</title>
        <authorList>
            <person name="Parks D.H."/>
            <person name="Chuvochina M."/>
            <person name="Waite D.W."/>
            <person name="Rinke C."/>
            <person name="Skarshewski A."/>
            <person name="Chaumeil P.A."/>
            <person name="Hugenholtz P."/>
        </authorList>
    </citation>
    <scope>NUCLEOTIDE SEQUENCE [LARGE SCALE GENOMIC DNA]</scope>
    <source>
        <strain evidence="3">UBA10045</strain>
    </source>
</reference>
<dbReference type="CDD" id="cd04301">
    <property type="entry name" value="NAT_SF"/>
    <property type="match status" value="1"/>
</dbReference>
<dbReference type="Gene3D" id="3.40.630.30">
    <property type="match status" value="1"/>
</dbReference>
<keyword evidence="1 3" id="KW-0808">Transferase</keyword>
<name>A0A3D3G0N9_ACIRA</name>
<protein>
    <submittedName>
        <fullName evidence="3">GNAT family N-acetyltransferase</fullName>
    </submittedName>
</protein>
<gene>
    <name evidence="3" type="ORF">DIC32_08605</name>
</gene>
<proteinExistence type="predicted"/>
<dbReference type="PANTHER" id="PTHR13947:SF37">
    <property type="entry name" value="LD18367P"/>
    <property type="match status" value="1"/>
</dbReference>
<dbReference type="Proteomes" id="UP000262257">
    <property type="component" value="Unassembled WGS sequence"/>
</dbReference>